<proteinExistence type="predicted"/>
<evidence type="ECO:0000256" key="1">
    <source>
        <dbReference type="SAM" id="SignalP"/>
    </source>
</evidence>
<sequence>MQRAVLVALLLTFSVAQADVKLPGTQVSYKLRADSFSGENASMLFVDALEDPSGKTYVAFVCDLGTPYARFYSQAALGRVGDAPMTYVRADQGTRRAVTGRVRDDLKTGKASVLDTTSASTAVLMRAFMSARTVAVRIERLNMAALTLTFPSAGFIKGWQAIRNCD</sequence>
<evidence type="ECO:0000313" key="2">
    <source>
        <dbReference type="EMBL" id="MFD2609294.1"/>
    </source>
</evidence>
<comment type="caution">
    <text evidence="2">The sequence shown here is derived from an EMBL/GenBank/DDBJ whole genome shotgun (WGS) entry which is preliminary data.</text>
</comment>
<evidence type="ECO:0000313" key="3">
    <source>
        <dbReference type="Proteomes" id="UP001597475"/>
    </source>
</evidence>
<reference evidence="3" key="1">
    <citation type="journal article" date="2019" name="Int. J. Syst. Evol. Microbiol.">
        <title>The Global Catalogue of Microorganisms (GCM) 10K type strain sequencing project: providing services to taxonomists for standard genome sequencing and annotation.</title>
        <authorList>
            <consortium name="The Broad Institute Genomics Platform"/>
            <consortium name="The Broad Institute Genome Sequencing Center for Infectious Disease"/>
            <person name="Wu L."/>
            <person name="Ma J."/>
        </authorList>
    </citation>
    <scope>NUCLEOTIDE SEQUENCE [LARGE SCALE GENOMIC DNA]</scope>
    <source>
        <strain evidence="3">KCTC 33842</strain>
    </source>
</reference>
<keyword evidence="1" id="KW-0732">Signal</keyword>
<name>A0ABW5P2E0_9DEIO</name>
<keyword evidence="3" id="KW-1185">Reference proteome</keyword>
<protein>
    <submittedName>
        <fullName evidence="2">Uncharacterized protein</fullName>
    </submittedName>
</protein>
<gene>
    <name evidence="2" type="ORF">ACFSR9_07575</name>
</gene>
<dbReference type="EMBL" id="JBHUMK010000033">
    <property type="protein sequence ID" value="MFD2609294.1"/>
    <property type="molecule type" value="Genomic_DNA"/>
</dbReference>
<dbReference type="Proteomes" id="UP001597475">
    <property type="component" value="Unassembled WGS sequence"/>
</dbReference>
<organism evidence="2 3">
    <name type="scientific">Deinococcus taklimakanensis</name>
    <dbReference type="NCBI Taxonomy" id="536443"/>
    <lineage>
        <taxon>Bacteria</taxon>
        <taxon>Thermotogati</taxon>
        <taxon>Deinococcota</taxon>
        <taxon>Deinococci</taxon>
        <taxon>Deinococcales</taxon>
        <taxon>Deinococcaceae</taxon>
        <taxon>Deinococcus</taxon>
    </lineage>
</organism>
<accession>A0ABW5P2E0</accession>
<feature type="signal peptide" evidence="1">
    <location>
        <begin position="1"/>
        <end position="18"/>
    </location>
</feature>
<dbReference type="RefSeq" id="WP_386844554.1">
    <property type="nucleotide sequence ID" value="NZ_JBHUMK010000033.1"/>
</dbReference>
<feature type="chain" id="PRO_5046165941" evidence="1">
    <location>
        <begin position="19"/>
        <end position="166"/>
    </location>
</feature>